<feature type="domain" description="Phage tail sheath protein-like beta-sandwich" evidence="3">
    <location>
        <begin position="97"/>
        <end position="188"/>
    </location>
</feature>
<feature type="domain" description="Tail sheath protein subtilisin-like" evidence="2">
    <location>
        <begin position="190"/>
        <end position="336"/>
    </location>
</feature>
<dbReference type="InterPro" id="IPR035089">
    <property type="entry name" value="Phage_sheath_subtilisin"/>
</dbReference>
<gene>
    <name evidence="6" type="ORF">WF834_06380</name>
</gene>
<comment type="caution">
    <text evidence="6">The sequence shown here is derived from an EMBL/GenBank/DDBJ whole genome shotgun (WGS) entry which is preliminary data.</text>
</comment>
<evidence type="ECO:0000313" key="7">
    <source>
        <dbReference type="Proteomes" id="UP001373196"/>
    </source>
</evidence>
<feature type="domain" description="Tail sheath protein C-terminal" evidence="4">
    <location>
        <begin position="345"/>
        <end position="443"/>
    </location>
</feature>
<dbReference type="EMBL" id="JBBFGL010000005">
    <property type="protein sequence ID" value="MEJ5195808.1"/>
    <property type="molecule type" value="Genomic_DNA"/>
</dbReference>
<evidence type="ECO:0000259" key="5">
    <source>
        <dbReference type="Pfam" id="PF22671"/>
    </source>
</evidence>
<sequence>MPIGGGTFTVQNKILPGAYINFVSMGTNAKMGSRGVAALPLELNWGPDDKVFTMTATDFNATSLKVFGYDPTDANILLVREALKRAKSLLIYRVNGGGTKASATVGGMTVTAKYGGTHGNDIMVAVITNVDDATKVDVVTYLDGVVMDSQTVAKSGGAASLVANDFVTFGTAATLTAATATALTGGTNAAVNAAKHTAALNAFEVESFNVIGYPGTNTDVKALYGAFVKRLRDDEGRKIVGVLYDYDGDNMGLINVKNGVILANGTTLTGDKAVAWVTGASAGAEVNESLTNTAYDDAVDVDIKYTKSQFEAAIKAGEFTFYADNGKARVLTDINSLVTIGQNMSSDWTSNRVVRVMDGWANDVARIFGESYIGLVTNSDTGRQLFKADLVALANQYQSIDAISNFKSDDITVNQGDGKRDVAVDCALQPNDSMEKLYMTVVVN</sequence>
<name>A0AB35YB31_9FIRM</name>
<accession>A0AB35YB31</accession>
<dbReference type="Pfam" id="PF17482">
    <property type="entry name" value="Phage_sheath_1C"/>
    <property type="match status" value="1"/>
</dbReference>
<dbReference type="InterPro" id="IPR035326">
    <property type="entry name" value="Beta_sandwich_Seath"/>
</dbReference>
<dbReference type="AlphaFoldDB" id="A0AB35YB31"/>
<feature type="domain" description="Tail sheath protein Gp18-like" evidence="5">
    <location>
        <begin position="34"/>
        <end position="94"/>
    </location>
</feature>
<organism evidence="6 7">
    <name type="scientific">Faecalibacterium wellingii</name>
    <dbReference type="NCBI Taxonomy" id="2929491"/>
    <lineage>
        <taxon>Bacteria</taxon>
        <taxon>Bacillati</taxon>
        <taxon>Bacillota</taxon>
        <taxon>Clostridia</taxon>
        <taxon>Eubacteriales</taxon>
        <taxon>Oscillospiraceae</taxon>
        <taxon>Faecalibacterium</taxon>
    </lineage>
</organism>
<dbReference type="Pfam" id="PF22671">
    <property type="entry name" value="Gp18_domIII_N"/>
    <property type="match status" value="1"/>
</dbReference>
<evidence type="ECO:0000259" key="3">
    <source>
        <dbReference type="Pfam" id="PF17481"/>
    </source>
</evidence>
<evidence type="ECO:0000259" key="4">
    <source>
        <dbReference type="Pfam" id="PF17482"/>
    </source>
</evidence>
<dbReference type="Pfam" id="PF17481">
    <property type="entry name" value="Phage_sheath_domII"/>
    <property type="match status" value="1"/>
</dbReference>
<comment type="similarity">
    <text evidence="1">Belongs to the myoviridae tail sheath protein family.</text>
</comment>
<proteinExistence type="inferred from homology"/>
<reference evidence="6" key="1">
    <citation type="submission" date="2024-03" db="EMBL/GenBank/DDBJ databases">
        <authorList>
            <person name="Plomp N."/>
            <person name="Harmsen H.J."/>
        </authorList>
    </citation>
    <scope>NUCLEOTIDE SEQUENCE</scope>
    <source>
        <strain evidence="6">HTF-128</strain>
    </source>
</reference>
<dbReference type="Gene3D" id="3.30.360.90">
    <property type="match status" value="1"/>
</dbReference>
<evidence type="ECO:0000259" key="2">
    <source>
        <dbReference type="Pfam" id="PF04984"/>
    </source>
</evidence>
<dbReference type="Gene3D" id="3.30.1490.360">
    <property type="match status" value="1"/>
</dbReference>
<evidence type="ECO:0000256" key="1">
    <source>
        <dbReference type="ARBA" id="ARBA00008005"/>
    </source>
</evidence>
<dbReference type="Pfam" id="PF04984">
    <property type="entry name" value="Phage_sheath_1"/>
    <property type="match status" value="1"/>
</dbReference>
<dbReference type="InterPro" id="IPR054564">
    <property type="entry name" value="Gp18_domIII_N"/>
</dbReference>
<dbReference type="Gene3D" id="3.40.50.11790">
    <property type="match status" value="1"/>
</dbReference>
<dbReference type="Gene3D" id="2.60.40.4290">
    <property type="match status" value="1"/>
</dbReference>
<dbReference type="RefSeq" id="WP_339395284.1">
    <property type="nucleotide sequence ID" value="NZ_JBBFGL010000005.1"/>
</dbReference>
<evidence type="ECO:0000313" key="6">
    <source>
        <dbReference type="EMBL" id="MEJ5195808.1"/>
    </source>
</evidence>
<dbReference type="Proteomes" id="UP001373196">
    <property type="component" value="Unassembled WGS sequence"/>
</dbReference>
<dbReference type="InterPro" id="IPR020287">
    <property type="entry name" value="Tail_sheath_C"/>
</dbReference>
<protein>
    <submittedName>
        <fullName evidence="6">Phage tail sheath family protein</fullName>
    </submittedName>
</protein>
<dbReference type="Gene3D" id="3.30.1370.220">
    <property type="match status" value="1"/>
</dbReference>